<evidence type="ECO:0000313" key="4">
    <source>
        <dbReference type="EMBL" id="NYT87052.1"/>
    </source>
</evidence>
<dbReference type="AlphaFoldDB" id="A0A853H4B1"/>
<accession>A0A853H4B1</accession>
<dbReference type="RefSeq" id="WP_130038213.1">
    <property type="nucleotide sequence ID" value="NZ_JACCEV010000008.1"/>
</dbReference>
<protein>
    <submittedName>
        <fullName evidence="4">FecR domain-containing protein</fullName>
    </submittedName>
</protein>
<feature type="chain" id="PRO_5032374661" evidence="1">
    <location>
        <begin position="30"/>
        <end position="368"/>
    </location>
</feature>
<feature type="signal peptide" evidence="1">
    <location>
        <begin position="1"/>
        <end position="29"/>
    </location>
</feature>
<dbReference type="CDD" id="cd00118">
    <property type="entry name" value="LysM"/>
    <property type="match status" value="1"/>
</dbReference>
<dbReference type="Pfam" id="PF04773">
    <property type="entry name" value="FecR"/>
    <property type="match status" value="1"/>
</dbReference>
<keyword evidence="1" id="KW-0732">Signal</keyword>
<evidence type="ECO:0000259" key="3">
    <source>
        <dbReference type="Pfam" id="PF04773"/>
    </source>
</evidence>
<dbReference type="Pfam" id="PF01476">
    <property type="entry name" value="LysM"/>
    <property type="match status" value="1"/>
</dbReference>
<proteinExistence type="predicted"/>
<organism evidence="4 5">
    <name type="scientific">Pollutimonas harenae</name>
    <dbReference type="NCBI Taxonomy" id="657015"/>
    <lineage>
        <taxon>Bacteria</taxon>
        <taxon>Pseudomonadati</taxon>
        <taxon>Pseudomonadota</taxon>
        <taxon>Betaproteobacteria</taxon>
        <taxon>Burkholderiales</taxon>
        <taxon>Alcaligenaceae</taxon>
        <taxon>Pollutimonas</taxon>
    </lineage>
</organism>
<feature type="domain" description="FecR protein" evidence="3">
    <location>
        <begin position="124"/>
        <end position="224"/>
    </location>
</feature>
<dbReference type="InterPro" id="IPR016930">
    <property type="entry name" value="UCP029644"/>
</dbReference>
<feature type="domain" description="LysM" evidence="2">
    <location>
        <begin position="41"/>
        <end position="87"/>
    </location>
</feature>
<dbReference type="Gene3D" id="2.60.120.1440">
    <property type="match status" value="1"/>
</dbReference>
<dbReference type="Gene3D" id="3.10.350.10">
    <property type="entry name" value="LysM domain"/>
    <property type="match status" value="1"/>
</dbReference>
<gene>
    <name evidence="4" type="ORF">H0A62_15760</name>
</gene>
<keyword evidence="5" id="KW-1185">Reference proteome</keyword>
<dbReference type="PIRSF" id="PIRSF029644">
    <property type="entry name" value="UCP029644"/>
    <property type="match status" value="1"/>
</dbReference>
<dbReference type="InterPro" id="IPR018392">
    <property type="entry name" value="LysM"/>
</dbReference>
<comment type="caution">
    <text evidence="4">The sequence shown here is derived from an EMBL/GenBank/DDBJ whole genome shotgun (WGS) entry which is preliminary data.</text>
</comment>
<dbReference type="Proteomes" id="UP000554144">
    <property type="component" value="Unassembled WGS sequence"/>
</dbReference>
<sequence>MNHLLSVPRLLASLVLVACSGMFAPAAIAQPAGAQGENFLYRVIKDDTLIMLSERFTDSTERWRTLQTLNTIDDPTRLPIGLELKIPFALIPEQAAQAQVVHVTGTAYRGRQKLAVGDQLAEGDTISTGANGFATLSLPDGTTLTVPAQSSLRLERLRVFKGTGLTDTISTLNDGSLESQVAPQGTGVGRFEIRSPVSITGVRGTQLRVHVNQQGSQSEVLEGVAGLNSQQAESTRLRQGQGAAVNSSGELQAVRSLLPAPALPTPERADSGWQLSFPAVPGARSYLVRVAGDPQGTKLFSSQLFDTPNISFRAPGAGTYYVMVRGIDAEGLNGADAIQPFLGSAVLKVSDGGPVSTPFGLFVTLTDY</sequence>
<evidence type="ECO:0000256" key="1">
    <source>
        <dbReference type="SAM" id="SignalP"/>
    </source>
</evidence>
<evidence type="ECO:0000259" key="2">
    <source>
        <dbReference type="Pfam" id="PF01476"/>
    </source>
</evidence>
<dbReference type="InterPro" id="IPR006860">
    <property type="entry name" value="FecR"/>
</dbReference>
<dbReference type="InterPro" id="IPR036779">
    <property type="entry name" value="LysM_dom_sf"/>
</dbReference>
<name>A0A853H4B1_9BURK</name>
<dbReference type="OrthoDB" id="9813091at2"/>
<dbReference type="EMBL" id="JACCEV010000008">
    <property type="protein sequence ID" value="NYT87052.1"/>
    <property type="molecule type" value="Genomic_DNA"/>
</dbReference>
<dbReference type="PANTHER" id="PTHR38731">
    <property type="entry name" value="LIPL45-RELATED LIPOPROTEIN-RELATED"/>
    <property type="match status" value="1"/>
</dbReference>
<reference evidence="4 5" key="1">
    <citation type="submission" date="2020-07" db="EMBL/GenBank/DDBJ databases">
        <title>Taxonomic revisions and descriptions of new bacterial species based on genomic comparisons in the high-G+C-content subgroup of the family Alcaligenaceae.</title>
        <authorList>
            <person name="Szabo A."/>
            <person name="Felfoldi T."/>
        </authorList>
    </citation>
    <scope>NUCLEOTIDE SEQUENCE [LARGE SCALE GENOMIC DNA]</scope>
    <source>
        <strain evidence="4 5">DSM 25667</strain>
    </source>
</reference>
<evidence type="ECO:0000313" key="5">
    <source>
        <dbReference type="Proteomes" id="UP000554144"/>
    </source>
</evidence>